<dbReference type="FunFam" id="2.60.40.10:FF:000552">
    <property type="entry name" value="Related to glucoamylase"/>
    <property type="match status" value="1"/>
</dbReference>
<feature type="domain" description="CBM20" evidence="1">
    <location>
        <begin position="21"/>
        <end position="123"/>
    </location>
</feature>
<organism evidence="2">
    <name type="scientific">Carica papaya</name>
    <name type="common">Papaya</name>
    <dbReference type="NCBI Taxonomy" id="3649"/>
    <lineage>
        <taxon>Eukaryota</taxon>
        <taxon>Viridiplantae</taxon>
        <taxon>Streptophyta</taxon>
        <taxon>Embryophyta</taxon>
        <taxon>Tracheophyta</taxon>
        <taxon>Spermatophyta</taxon>
        <taxon>Magnoliopsida</taxon>
        <taxon>eudicotyledons</taxon>
        <taxon>Gunneridae</taxon>
        <taxon>Pentapetalae</taxon>
        <taxon>rosids</taxon>
        <taxon>malvids</taxon>
        <taxon>Brassicales</taxon>
        <taxon>Caricaceae</taxon>
        <taxon>Carica</taxon>
    </lineage>
</organism>
<dbReference type="PROSITE" id="PS51166">
    <property type="entry name" value="CBM20"/>
    <property type="match status" value="1"/>
</dbReference>
<keyword evidence="2" id="KW-0675">Receptor</keyword>
<dbReference type="GO" id="GO:0016020">
    <property type="term" value="C:membrane"/>
    <property type="evidence" value="ECO:0007669"/>
    <property type="project" value="TreeGrafter"/>
</dbReference>
<accession>A0A142CDV8</accession>
<dbReference type="PANTHER" id="PTHR15048">
    <property type="entry name" value="STARCH-BINDING DOMAIN-CONTAINING PROTEIN 1"/>
    <property type="match status" value="1"/>
</dbReference>
<dbReference type="Gene3D" id="2.60.40.10">
    <property type="entry name" value="Immunoglobulins"/>
    <property type="match status" value="1"/>
</dbReference>
<dbReference type="InterPro" id="IPR013783">
    <property type="entry name" value="Ig-like_fold"/>
</dbReference>
<dbReference type="InterPro" id="IPR002044">
    <property type="entry name" value="CBM20"/>
</dbReference>
<dbReference type="AlphaFoldDB" id="A0A142CDV8"/>
<feature type="non-terminal residue" evidence="2">
    <location>
        <position position="1"/>
    </location>
</feature>
<proteinExistence type="evidence at transcript level"/>
<dbReference type="PANTHER" id="PTHR15048:SF0">
    <property type="entry name" value="STARCH-BINDING DOMAIN-CONTAINING PROTEIN 1"/>
    <property type="match status" value="1"/>
</dbReference>
<evidence type="ECO:0000259" key="1">
    <source>
        <dbReference type="PROSITE" id="PS51166"/>
    </source>
</evidence>
<dbReference type="Pfam" id="PF00686">
    <property type="entry name" value="CBM_20"/>
    <property type="match status" value="1"/>
</dbReference>
<gene>
    <name evidence="2" type="primary">EFR</name>
</gene>
<dbReference type="SUPFAM" id="SSF49452">
    <property type="entry name" value="Starch-binding domain-like"/>
    <property type="match status" value="1"/>
</dbReference>
<dbReference type="CDD" id="cd05467">
    <property type="entry name" value="CBM20"/>
    <property type="match status" value="1"/>
</dbReference>
<name>A0A142CDV8_CARPA</name>
<reference evidence="2" key="1">
    <citation type="submission" date="2015-09" db="EMBL/GenBank/DDBJ databases">
        <title>In silico study of Carica papaya L. MPK4 gene and MAP kinase cascade MEKK1/MKK1/MKK2 gene complex in comparison to other plants' homologues.</title>
        <authorList>
            <person name="Hamid M.H."/>
            <person name="Wee C.Y."/>
            <person name="Rozano L."/>
        </authorList>
    </citation>
    <scope>NUCLEOTIDE SEQUENCE</scope>
    <source>
        <tissue evidence="2">Leaves</tissue>
    </source>
</reference>
<dbReference type="GO" id="GO:2001070">
    <property type="term" value="F:starch binding"/>
    <property type="evidence" value="ECO:0007669"/>
    <property type="project" value="InterPro"/>
</dbReference>
<dbReference type="InterPro" id="IPR013784">
    <property type="entry name" value="Carb-bd-like_fold"/>
</dbReference>
<evidence type="ECO:0000313" key="2">
    <source>
        <dbReference type="EMBL" id="AMP83211.1"/>
    </source>
</evidence>
<sequence>MAFDPEVLTGSENAEGETDFQDITKKMHVKFQLKKECIYGEEFLLVGDDPALGSWNPSNGVPLTWSDGHKWTVEMDLPVGLSIQFKFVLKTSTGNIIWQPGPDRIFRAWETKDTIIIAEDWANAEFQKIIEDQMIDENADKGLDLLSGPARLNGELTDHVYLDAMLSDTEEGVTLQDFVRSADDESISEKELGSLANENPRIVEDEETSFTSEEGPLLVPGLNPLPVMSSEETILKEFRKPINADD</sequence>
<dbReference type="EMBL" id="KT833848">
    <property type="protein sequence ID" value="AMP83211.1"/>
    <property type="molecule type" value="mRNA"/>
</dbReference>
<dbReference type="SMART" id="SM01065">
    <property type="entry name" value="CBM_2"/>
    <property type="match status" value="1"/>
</dbReference>
<protein>
    <submittedName>
        <fullName evidence="2">EF-TU receptor</fullName>
    </submittedName>
</protein>